<dbReference type="CDD" id="cd04416">
    <property type="entry name" value="NDPk_TX"/>
    <property type="match status" value="2"/>
</dbReference>
<dbReference type="InterPro" id="IPR036850">
    <property type="entry name" value="NDK-like_dom_sf"/>
</dbReference>
<reference evidence="5" key="2">
    <citation type="journal article" date="2021" name="Genome Biol. Evol.">
        <title>Developing a high-quality reference genome for a parasitic bivalve with doubly uniparental inheritance (Bivalvia: Unionida).</title>
        <authorList>
            <person name="Smith C.H."/>
        </authorList>
    </citation>
    <scope>NUCLEOTIDE SEQUENCE</scope>
    <source>
        <strain evidence="5">CHS0354</strain>
        <tissue evidence="5">Mantle</tissue>
    </source>
</reference>
<dbReference type="InterPro" id="IPR001564">
    <property type="entry name" value="Nucleoside_diP_kinase"/>
</dbReference>
<keyword evidence="6" id="KW-1185">Reference proteome</keyword>
<accession>A0AAE0WD50</accession>
<dbReference type="PRINTS" id="PR01243">
    <property type="entry name" value="NUCDPKINASE"/>
</dbReference>
<dbReference type="PANTHER" id="PTHR46135">
    <property type="entry name" value="NME/NM23 FAMILY MEMBER 8"/>
    <property type="match status" value="1"/>
</dbReference>
<dbReference type="InterPro" id="IPR036249">
    <property type="entry name" value="Thioredoxin-like_sf"/>
</dbReference>
<dbReference type="SUPFAM" id="SSF54919">
    <property type="entry name" value="Nucleoside diphosphate kinase, NDK"/>
    <property type="match status" value="3"/>
</dbReference>
<feature type="compositionally biased region" description="Basic and acidic residues" evidence="3">
    <location>
        <begin position="594"/>
        <end position="632"/>
    </location>
</feature>
<evidence type="ECO:0000256" key="3">
    <source>
        <dbReference type="SAM" id="MobiDB-lite"/>
    </source>
</evidence>
<dbReference type="SMART" id="SM00562">
    <property type="entry name" value="NDK"/>
    <property type="match status" value="3"/>
</dbReference>
<protein>
    <recommendedName>
        <fullName evidence="4">Nucleoside diphosphate kinase-like domain-containing protein</fullName>
    </recommendedName>
</protein>
<evidence type="ECO:0000313" key="6">
    <source>
        <dbReference type="Proteomes" id="UP001195483"/>
    </source>
</evidence>
<evidence type="ECO:0000313" key="5">
    <source>
        <dbReference type="EMBL" id="KAK3609152.1"/>
    </source>
</evidence>
<feature type="compositionally biased region" description="Basic and acidic residues" evidence="3">
    <location>
        <begin position="647"/>
        <end position="680"/>
    </location>
</feature>
<comment type="caution">
    <text evidence="5">The sequence shown here is derived from an EMBL/GenBank/DDBJ whole genome shotgun (WGS) entry which is preliminary data.</text>
</comment>
<dbReference type="Gene3D" id="3.40.30.10">
    <property type="entry name" value="Glutaredoxin"/>
    <property type="match status" value="1"/>
</dbReference>
<dbReference type="GO" id="GO:0006183">
    <property type="term" value="P:GTP biosynthetic process"/>
    <property type="evidence" value="ECO:0007669"/>
    <property type="project" value="InterPro"/>
</dbReference>
<evidence type="ECO:0000256" key="1">
    <source>
        <dbReference type="PROSITE-ProRule" id="PRU00706"/>
    </source>
</evidence>
<feature type="compositionally biased region" description="Basic and acidic residues" evidence="3">
    <location>
        <begin position="687"/>
        <end position="714"/>
    </location>
</feature>
<gene>
    <name evidence="5" type="ORF">CHS0354_002131</name>
</gene>
<feature type="binding site" evidence="1">
    <location>
        <position position="264"/>
    </location>
    <ligand>
        <name>ATP</name>
        <dbReference type="ChEBI" id="CHEBI:30616"/>
    </ligand>
</feature>
<feature type="binding site" evidence="1">
    <location>
        <position position="244"/>
    </location>
    <ligand>
        <name>ATP</name>
        <dbReference type="ChEBI" id="CHEBI:30616"/>
    </ligand>
</feature>
<dbReference type="PANTHER" id="PTHR46135:SF3">
    <property type="entry name" value="NME_NM23 FAMILY MEMBER 8"/>
    <property type="match status" value="1"/>
</dbReference>
<feature type="binding site" evidence="1">
    <location>
        <position position="250"/>
    </location>
    <ligand>
        <name>ATP</name>
        <dbReference type="ChEBI" id="CHEBI:30616"/>
    </ligand>
</feature>
<name>A0AAE0WD50_9BIVA</name>
<dbReference type="Gene3D" id="3.30.70.141">
    <property type="entry name" value="Nucleoside diphosphate kinase-like domain"/>
    <property type="match status" value="3"/>
</dbReference>
<dbReference type="Proteomes" id="UP001195483">
    <property type="component" value="Unassembled WGS sequence"/>
</dbReference>
<feature type="binding site" evidence="1">
    <location>
        <position position="164"/>
    </location>
    <ligand>
        <name>ATP</name>
        <dbReference type="ChEBI" id="CHEBI:30616"/>
    </ligand>
</feature>
<dbReference type="CDD" id="cd02948">
    <property type="entry name" value="TRX_NDPK"/>
    <property type="match status" value="1"/>
</dbReference>
<dbReference type="PROSITE" id="PS51374">
    <property type="entry name" value="NDPK_LIKE"/>
    <property type="match status" value="3"/>
</dbReference>
<feature type="binding site" evidence="1">
    <location>
        <position position="212"/>
    </location>
    <ligand>
        <name>ATP</name>
        <dbReference type="ChEBI" id="CHEBI:30616"/>
    </ligand>
</feature>
<reference evidence="5" key="1">
    <citation type="journal article" date="2021" name="Genome Biol. Evol.">
        <title>A High-Quality Reference Genome for a Parasitic Bivalve with Doubly Uniparental Inheritance (Bivalvia: Unionida).</title>
        <authorList>
            <person name="Smith C.H."/>
        </authorList>
    </citation>
    <scope>NUCLEOTIDE SEQUENCE</scope>
    <source>
        <strain evidence="5">CHS0354</strain>
    </source>
</reference>
<dbReference type="SUPFAM" id="SSF52833">
    <property type="entry name" value="Thioredoxin-like"/>
    <property type="match status" value="1"/>
</dbReference>
<feature type="active site" description="Pros-phosphohistidine intermediate" evidence="1">
    <location>
        <position position="556"/>
    </location>
</feature>
<dbReference type="EMBL" id="JAEAOA010000190">
    <property type="protein sequence ID" value="KAK3609152.1"/>
    <property type="molecule type" value="Genomic_DNA"/>
</dbReference>
<comment type="caution">
    <text evidence="1">Lacks conserved residue(s) required for the propagation of feature annotation.</text>
</comment>
<dbReference type="AlphaFoldDB" id="A0AAE0WD50"/>
<dbReference type="Pfam" id="PF00334">
    <property type="entry name" value="NDK"/>
    <property type="match status" value="3"/>
</dbReference>
<sequence>MARKRQEVQLQQEIETQEEWEDMVSKEGVWVVDVYQEWCGPCIGMVANLRRLKNELGDDLLKFSIAKADTIDSLEKYRGKCEPCFMFFAGGVMVAIVRGANAPLILRTITEQLAYEHKVLEGAAERKEIKDTVIATLEKDKKEEGEEEEKEEEMKKEVTICLIKPDAVQAGKAEDIKNELRQRGIEILREEERQLTEEEASMMYGNLKDQTFYPDLIKFMTSGPSHILVITKGKTGQNIIKEFRDLMGPTDVEEAKEKAPDSLRAKYGKDTMMNCLHGSSSEDMAERELAFFFPDFAAPSIEGKPKLQRTLALIRPDAFKLHKDAILQKIHEAGFSVAMQKELQLSKEQVEDFYSEHKGQPYFNELTTRMTSGPLLALGLAREDAVQGWRQMLGPHEVHKAKEEAPDSLRAQFSVDNTPLNQLHGSSSAADAEKELKFFFPVEQTVAVIKPDAYGTKEEIIKKIHEAGFRIAARKETKLTREMAEEFYADHKDKEYFNDLVEHMVSGPTFFMILSREDAVEGWRALIGPTDPEKAKENPETLRAQYGTDVLRNAVHGSSNPDHAKESIRKIFGDLKFIPDGTVKEEGEEPVNVVREESADAAPEYKRTEAEEQEGVEEHAEDQPVNEDKEGNEAQPETTDEQPSEAEASKEEAKEKEEEKQEVHKAKSPEIAEEENRKIVEEEEVGEESRKVEDEGTDQQKEGGQEKNKEHDEVTGSGEAQPKVEDSKPEEPSETEAKLSSETEAKPDDKKGDEHKTEEKEDDKNEGQKEGKT</sequence>
<reference evidence="5" key="3">
    <citation type="submission" date="2023-05" db="EMBL/GenBank/DDBJ databases">
        <authorList>
            <person name="Smith C.H."/>
        </authorList>
    </citation>
    <scope>NUCLEOTIDE SEQUENCE</scope>
    <source>
        <strain evidence="5">CHS0354</strain>
        <tissue evidence="5">Mantle</tissue>
    </source>
</reference>
<feature type="domain" description="Nucleoside diphosphate kinase-like" evidence="4">
    <location>
        <begin position="307"/>
        <end position="441"/>
    </location>
</feature>
<feature type="domain" description="Nucleoside diphosphate kinase-like" evidence="4">
    <location>
        <begin position="156"/>
        <end position="300"/>
    </location>
</feature>
<dbReference type="GO" id="GO:0006228">
    <property type="term" value="P:UTP biosynthetic process"/>
    <property type="evidence" value="ECO:0007669"/>
    <property type="project" value="InterPro"/>
</dbReference>
<comment type="similarity">
    <text evidence="1 2">Belongs to the NDK family.</text>
</comment>
<dbReference type="Pfam" id="PF00085">
    <property type="entry name" value="Thioredoxin"/>
    <property type="match status" value="1"/>
</dbReference>
<feature type="region of interest" description="Disordered" evidence="3">
    <location>
        <begin position="583"/>
        <end position="773"/>
    </location>
</feature>
<feature type="binding site" evidence="1">
    <location>
        <position position="274"/>
    </location>
    <ligand>
        <name>ATP</name>
        <dbReference type="ChEBI" id="CHEBI:30616"/>
    </ligand>
</feature>
<dbReference type="GO" id="GO:0004550">
    <property type="term" value="F:nucleoside diphosphate kinase activity"/>
    <property type="evidence" value="ECO:0007669"/>
    <property type="project" value="InterPro"/>
</dbReference>
<dbReference type="InterPro" id="IPR013766">
    <property type="entry name" value="Thioredoxin_domain"/>
</dbReference>
<evidence type="ECO:0000256" key="2">
    <source>
        <dbReference type="RuleBase" id="RU004011"/>
    </source>
</evidence>
<evidence type="ECO:0000259" key="4">
    <source>
        <dbReference type="SMART" id="SM00562"/>
    </source>
</evidence>
<feature type="active site" description="Pros-phosphohistidine intermediate" evidence="1">
    <location>
        <position position="424"/>
    </location>
</feature>
<organism evidence="5 6">
    <name type="scientific">Potamilus streckersoni</name>
    <dbReference type="NCBI Taxonomy" id="2493646"/>
    <lineage>
        <taxon>Eukaryota</taxon>
        <taxon>Metazoa</taxon>
        <taxon>Spiralia</taxon>
        <taxon>Lophotrochozoa</taxon>
        <taxon>Mollusca</taxon>
        <taxon>Bivalvia</taxon>
        <taxon>Autobranchia</taxon>
        <taxon>Heteroconchia</taxon>
        <taxon>Palaeoheterodonta</taxon>
        <taxon>Unionida</taxon>
        <taxon>Unionoidea</taxon>
        <taxon>Unionidae</taxon>
        <taxon>Ambleminae</taxon>
        <taxon>Lampsilini</taxon>
        <taxon>Potamilus</taxon>
    </lineage>
</organism>
<feature type="active site" description="Pros-phosphohistidine intermediate" evidence="1">
    <location>
        <position position="277"/>
    </location>
</feature>
<feature type="domain" description="Nucleoside diphosphate kinase-like" evidence="4">
    <location>
        <begin position="442"/>
        <end position="579"/>
    </location>
</feature>
<feature type="compositionally biased region" description="Basic and acidic residues" evidence="3">
    <location>
        <begin position="722"/>
        <end position="773"/>
    </location>
</feature>
<proteinExistence type="inferred from homology"/>
<dbReference type="GO" id="GO:0006241">
    <property type="term" value="P:CTP biosynthetic process"/>
    <property type="evidence" value="ECO:0007669"/>
    <property type="project" value="InterPro"/>
</dbReference>
<dbReference type="InterPro" id="IPR051766">
    <property type="entry name" value="TXND_domain-containing"/>
</dbReference>
<dbReference type="InterPro" id="IPR034907">
    <property type="entry name" value="NDK-like_dom"/>
</dbReference>